<evidence type="ECO:0000313" key="2">
    <source>
        <dbReference type="Proteomes" id="UP001605036"/>
    </source>
</evidence>
<evidence type="ECO:0000313" key="1">
    <source>
        <dbReference type="EMBL" id="KAL2645164.1"/>
    </source>
</evidence>
<sequence>MATAEIAGAVDVSYDHEMCLSSELERRRTYRIFSNRGHAYSGFSFCQPFSRLMDPSACGSFLIEILLRKEGNNRMGFAHIVK</sequence>
<comment type="caution">
    <text evidence="1">The sequence shown here is derived from an EMBL/GenBank/DDBJ whole genome shotgun (WGS) entry which is preliminary data.</text>
</comment>
<dbReference type="AlphaFoldDB" id="A0ABD1ZBI3"/>
<name>A0ABD1ZBI3_9MARC</name>
<keyword evidence="2" id="KW-1185">Reference proteome</keyword>
<accession>A0ABD1ZBI3</accession>
<reference evidence="1 2" key="1">
    <citation type="submission" date="2024-09" db="EMBL/GenBank/DDBJ databases">
        <title>Chromosome-scale assembly of Riccia fluitans.</title>
        <authorList>
            <person name="Paukszto L."/>
            <person name="Sawicki J."/>
            <person name="Karawczyk K."/>
            <person name="Piernik-Szablinska J."/>
            <person name="Szczecinska M."/>
            <person name="Mazdziarz M."/>
        </authorList>
    </citation>
    <scope>NUCLEOTIDE SEQUENCE [LARGE SCALE GENOMIC DNA]</scope>
    <source>
        <strain evidence="1">Rf_01</strain>
        <tissue evidence="1">Aerial parts of the thallus</tissue>
    </source>
</reference>
<proteinExistence type="predicted"/>
<dbReference type="Proteomes" id="UP001605036">
    <property type="component" value="Unassembled WGS sequence"/>
</dbReference>
<gene>
    <name evidence="1" type="ORF">R1flu_012751</name>
</gene>
<dbReference type="EMBL" id="JBHFFA010000002">
    <property type="protein sequence ID" value="KAL2645164.1"/>
    <property type="molecule type" value="Genomic_DNA"/>
</dbReference>
<protein>
    <submittedName>
        <fullName evidence="1">Uncharacterized protein</fullName>
    </submittedName>
</protein>
<organism evidence="1 2">
    <name type="scientific">Riccia fluitans</name>
    <dbReference type="NCBI Taxonomy" id="41844"/>
    <lineage>
        <taxon>Eukaryota</taxon>
        <taxon>Viridiplantae</taxon>
        <taxon>Streptophyta</taxon>
        <taxon>Embryophyta</taxon>
        <taxon>Marchantiophyta</taxon>
        <taxon>Marchantiopsida</taxon>
        <taxon>Marchantiidae</taxon>
        <taxon>Marchantiales</taxon>
        <taxon>Ricciaceae</taxon>
        <taxon>Riccia</taxon>
    </lineage>
</organism>